<dbReference type="InterPro" id="IPR016292">
    <property type="entry name" value="Epoxide_hydrolase"/>
</dbReference>
<dbReference type="InterPro" id="IPR000639">
    <property type="entry name" value="Epox_hydrolase-like"/>
</dbReference>
<reference evidence="5 6" key="1">
    <citation type="submission" date="2019-06" db="EMBL/GenBank/DDBJ databases">
        <authorList>
            <person name="Broberg M."/>
        </authorList>
    </citation>
    <scope>NUCLEOTIDE SEQUENCE [LARGE SCALE GENOMIC DNA]</scope>
</reference>
<evidence type="ECO:0000256" key="3">
    <source>
        <dbReference type="ARBA" id="ARBA00022801"/>
    </source>
</evidence>
<dbReference type="SUPFAM" id="SSF53474">
    <property type="entry name" value="alpha/beta-Hydrolases"/>
    <property type="match status" value="1"/>
</dbReference>
<dbReference type="PIRSF" id="PIRSF001112">
    <property type="entry name" value="Epoxide_hydrolase"/>
    <property type="match status" value="1"/>
</dbReference>
<dbReference type="PANTHER" id="PTHR21661">
    <property type="entry name" value="EPOXIDE HYDROLASE 1-RELATED"/>
    <property type="match status" value="1"/>
</dbReference>
<name>A0ABY6UHP7_BIOOC</name>
<dbReference type="Pfam" id="PF06441">
    <property type="entry name" value="EHN"/>
    <property type="match status" value="1"/>
</dbReference>
<protein>
    <recommendedName>
        <fullName evidence="4">Epoxide hydrolase N-terminal domain-containing protein</fullName>
    </recommendedName>
</protein>
<dbReference type="Gene3D" id="3.40.50.1820">
    <property type="entry name" value="alpha/beta hydrolase"/>
    <property type="match status" value="1"/>
</dbReference>
<dbReference type="Proteomes" id="UP000766486">
    <property type="component" value="Unassembled WGS sequence"/>
</dbReference>
<evidence type="ECO:0000256" key="2">
    <source>
        <dbReference type="ARBA" id="ARBA00022797"/>
    </source>
</evidence>
<accession>A0ABY6UHP7</accession>
<feature type="domain" description="Epoxide hydrolase N-terminal" evidence="4">
    <location>
        <begin position="34"/>
        <end position="149"/>
    </location>
</feature>
<keyword evidence="6" id="KW-1185">Reference proteome</keyword>
<dbReference type="PANTHER" id="PTHR21661:SF35">
    <property type="entry name" value="EPOXIDE HYDROLASE"/>
    <property type="match status" value="1"/>
</dbReference>
<dbReference type="InterPro" id="IPR010497">
    <property type="entry name" value="Epoxide_hydro_N"/>
</dbReference>
<evidence type="ECO:0000256" key="1">
    <source>
        <dbReference type="ARBA" id="ARBA00010088"/>
    </source>
</evidence>
<dbReference type="EMBL" id="CABFNS010000809">
    <property type="protein sequence ID" value="VUC29711.1"/>
    <property type="molecule type" value="Genomic_DNA"/>
</dbReference>
<keyword evidence="2" id="KW-0058">Aromatic hydrocarbons catabolism</keyword>
<evidence type="ECO:0000259" key="4">
    <source>
        <dbReference type="Pfam" id="PF06441"/>
    </source>
</evidence>
<sequence length="426" mass="48001">MRLHHLLLTGGIGPLLVKARDLNFEFPYDASSPVPFTISVDEKFMEETLTKVGLYRLSPDLKDDSNNQWNEGPPNKEMAWLKDEWVNNFSWKEVQDEINGNFSHYAVTVQGPPEFDHPVPLHFVHEKSADPNAIPLLLLHGWPSTHLEWHKIIKPLSGSSPSDNITFHLVVPDIPGYGFSPAPEYSGFGPAQAGFVFDALMQKLGYNKYGLVSTDLGWTAATWMGDAVPDNIIAHFTDFFLMSPNSTDLERFAQNQTTPEENDFIQSIQIWFNTRFSYSTVHEQEPLAIGQAMADSPVGFAGWVWQLKNSVSDGYNYTSTELITDSLLLWIQGPWGGIRSYKEFLKPSSFNFPKTSVPTAVSQWAINNIDGLHSVNFVPRDWMARIVNVVKVFRHDAGGHFPAVNEPELWVQDVRQFFSGIINGSL</sequence>
<evidence type="ECO:0000313" key="6">
    <source>
        <dbReference type="Proteomes" id="UP000766486"/>
    </source>
</evidence>
<proteinExistence type="inferred from homology"/>
<dbReference type="InterPro" id="IPR029058">
    <property type="entry name" value="AB_hydrolase_fold"/>
</dbReference>
<comment type="similarity">
    <text evidence="1">Belongs to the peptidase S33 family.</text>
</comment>
<comment type="caution">
    <text evidence="5">The sequence shown here is derived from an EMBL/GenBank/DDBJ whole genome shotgun (WGS) entry which is preliminary data.</text>
</comment>
<dbReference type="PRINTS" id="PR00412">
    <property type="entry name" value="EPOXHYDRLASE"/>
</dbReference>
<evidence type="ECO:0000313" key="5">
    <source>
        <dbReference type="EMBL" id="VUC29711.1"/>
    </source>
</evidence>
<organism evidence="5 6">
    <name type="scientific">Bionectria ochroleuca</name>
    <name type="common">Gliocladium roseum</name>
    <dbReference type="NCBI Taxonomy" id="29856"/>
    <lineage>
        <taxon>Eukaryota</taxon>
        <taxon>Fungi</taxon>
        <taxon>Dikarya</taxon>
        <taxon>Ascomycota</taxon>
        <taxon>Pezizomycotina</taxon>
        <taxon>Sordariomycetes</taxon>
        <taxon>Hypocreomycetidae</taxon>
        <taxon>Hypocreales</taxon>
        <taxon>Bionectriaceae</taxon>
        <taxon>Clonostachys</taxon>
    </lineage>
</organism>
<keyword evidence="3" id="KW-0378">Hydrolase</keyword>
<gene>
    <name evidence="5" type="ORF">CLO192961_LOCUS266431</name>
</gene>